<keyword evidence="4" id="KW-1185">Reference proteome</keyword>
<dbReference type="EMBL" id="BMTD01000010">
    <property type="protein sequence ID" value="GGV04120.1"/>
    <property type="molecule type" value="Genomic_DNA"/>
</dbReference>
<accession>A0A918ID66</accession>
<dbReference type="Proteomes" id="UP000618795">
    <property type="component" value="Unassembled WGS sequence"/>
</dbReference>
<dbReference type="AlphaFoldDB" id="A0A918ID66"/>
<sequence>MDDGQRPRARIRPGGPAPLLLQTVHEHRPETGAVSLLRARGTVDASNAGEFSEALAEHITQADRAGEHPVLDMTELYLACAAAVRAVDRATGVLAFSGRALPVVQPRPHVREALRASGLPGVRAHATMTSALTSLRDPVATERRADPRPGGTVR</sequence>
<feature type="domain" description="STAS" evidence="2">
    <location>
        <begin position="24"/>
        <end position="142"/>
    </location>
</feature>
<comment type="caution">
    <text evidence="3">The sequence shown here is derived from an EMBL/GenBank/DDBJ whole genome shotgun (WGS) entry which is preliminary data.</text>
</comment>
<dbReference type="InterPro" id="IPR036513">
    <property type="entry name" value="STAS_dom_sf"/>
</dbReference>
<dbReference type="Gene3D" id="3.30.750.24">
    <property type="entry name" value="STAS domain"/>
    <property type="match status" value="1"/>
</dbReference>
<protein>
    <recommendedName>
        <fullName evidence="2">STAS domain-containing protein</fullName>
    </recommendedName>
</protein>
<feature type="region of interest" description="Disordered" evidence="1">
    <location>
        <begin position="135"/>
        <end position="154"/>
    </location>
</feature>
<evidence type="ECO:0000259" key="2">
    <source>
        <dbReference type="PROSITE" id="PS50801"/>
    </source>
</evidence>
<dbReference type="PROSITE" id="PS50801">
    <property type="entry name" value="STAS"/>
    <property type="match status" value="1"/>
</dbReference>
<evidence type="ECO:0000256" key="1">
    <source>
        <dbReference type="SAM" id="MobiDB-lite"/>
    </source>
</evidence>
<dbReference type="InterPro" id="IPR002645">
    <property type="entry name" value="STAS_dom"/>
</dbReference>
<dbReference type="SUPFAM" id="SSF52091">
    <property type="entry name" value="SpoIIaa-like"/>
    <property type="match status" value="1"/>
</dbReference>
<evidence type="ECO:0000313" key="3">
    <source>
        <dbReference type="EMBL" id="GGV04120.1"/>
    </source>
</evidence>
<name>A0A918ID66_9ACTN</name>
<gene>
    <name evidence="3" type="ORF">GCM10010260_46390</name>
</gene>
<organism evidence="3 4">
    <name type="scientific">Streptomyces filipinensis</name>
    <dbReference type="NCBI Taxonomy" id="66887"/>
    <lineage>
        <taxon>Bacteria</taxon>
        <taxon>Bacillati</taxon>
        <taxon>Actinomycetota</taxon>
        <taxon>Actinomycetes</taxon>
        <taxon>Kitasatosporales</taxon>
        <taxon>Streptomycetaceae</taxon>
        <taxon>Streptomyces</taxon>
    </lineage>
</organism>
<reference evidence="3" key="1">
    <citation type="journal article" date="2014" name="Int. J. Syst. Evol. Microbiol.">
        <title>Complete genome sequence of Corynebacterium casei LMG S-19264T (=DSM 44701T), isolated from a smear-ripened cheese.</title>
        <authorList>
            <consortium name="US DOE Joint Genome Institute (JGI-PGF)"/>
            <person name="Walter F."/>
            <person name="Albersmeier A."/>
            <person name="Kalinowski J."/>
            <person name="Ruckert C."/>
        </authorList>
    </citation>
    <scope>NUCLEOTIDE SEQUENCE</scope>
    <source>
        <strain evidence="3">JCM 4369</strain>
    </source>
</reference>
<evidence type="ECO:0000313" key="4">
    <source>
        <dbReference type="Proteomes" id="UP000618795"/>
    </source>
</evidence>
<proteinExistence type="predicted"/>
<reference evidence="3" key="2">
    <citation type="submission" date="2020-09" db="EMBL/GenBank/DDBJ databases">
        <authorList>
            <person name="Sun Q."/>
            <person name="Ohkuma M."/>
        </authorList>
    </citation>
    <scope>NUCLEOTIDE SEQUENCE</scope>
    <source>
        <strain evidence="3">JCM 4369</strain>
    </source>
</reference>
<dbReference type="RefSeq" id="WP_191875425.1">
    <property type="nucleotide sequence ID" value="NZ_BMTD01000010.1"/>
</dbReference>